<dbReference type="PANTHER" id="PTHR45566">
    <property type="entry name" value="HTH-TYPE TRANSCRIPTIONAL REGULATOR YHJB-RELATED"/>
    <property type="match status" value="1"/>
</dbReference>
<feature type="domain" description="Response regulatory" evidence="5">
    <location>
        <begin position="3"/>
        <end position="118"/>
    </location>
</feature>
<dbReference type="SMART" id="SM00421">
    <property type="entry name" value="HTH_LUXR"/>
    <property type="match status" value="1"/>
</dbReference>
<dbReference type="PROSITE" id="PS50043">
    <property type="entry name" value="HTH_LUXR_2"/>
    <property type="match status" value="1"/>
</dbReference>
<dbReference type="Gene3D" id="3.40.50.2300">
    <property type="match status" value="1"/>
</dbReference>
<comment type="caution">
    <text evidence="6">The sequence shown here is derived from an EMBL/GenBank/DDBJ whole genome shotgun (WGS) entry which is preliminary data.</text>
</comment>
<evidence type="ECO:0000259" key="4">
    <source>
        <dbReference type="PROSITE" id="PS50043"/>
    </source>
</evidence>
<keyword evidence="7" id="KW-1185">Reference proteome</keyword>
<dbReference type="RefSeq" id="WP_230737790.1">
    <property type="nucleotide sequence ID" value="NZ_JAJNDB010000005.1"/>
</dbReference>
<evidence type="ECO:0000259" key="5">
    <source>
        <dbReference type="PROSITE" id="PS50110"/>
    </source>
</evidence>
<dbReference type="SUPFAM" id="SSF52172">
    <property type="entry name" value="CheY-like"/>
    <property type="match status" value="1"/>
</dbReference>
<dbReference type="InterPro" id="IPR000792">
    <property type="entry name" value="Tscrpt_reg_LuxR_C"/>
</dbReference>
<sequence>MIDVVVGDDHAVFVDALSTVLGQRRLVVRAVAHRASDVLAAVARHSPTICLLDRTFDDGDGIELIPDLLAASPRTRVVVVTADPDRGVATRALARGAKGFVHKTRGVTALVDTIHRVVDGATVVELPPRRPDPGPPAPDAVDPAVVERLASYLTRRERQCLALMVDGRSTTEIAAEWGVSVTTVRTHVQAVLTKLGVHTRLEAATLAARHDLVATSPA</sequence>
<feature type="modified residue" description="4-aspartylphosphate" evidence="3">
    <location>
        <position position="53"/>
    </location>
</feature>
<dbReference type="SUPFAM" id="SSF46894">
    <property type="entry name" value="C-terminal effector domain of the bipartite response regulators"/>
    <property type="match status" value="1"/>
</dbReference>
<dbReference type="CDD" id="cd06170">
    <property type="entry name" value="LuxR_C_like"/>
    <property type="match status" value="1"/>
</dbReference>
<reference evidence="6 7" key="1">
    <citation type="submission" date="2021-11" db="EMBL/GenBank/DDBJ databases">
        <title>Draft genome sequence of Actinomycetospora sp. SF1 isolated from the rhizosphere soil.</title>
        <authorList>
            <person name="Duangmal K."/>
            <person name="Chantavorakit T."/>
        </authorList>
    </citation>
    <scope>NUCLEOTIDE SEQUENCE [LARGE SCALE GENOMIC DNA]</scope>
    <source>
        <strain evidence="6 7">TBRC 5722</strain>
    </source>
</reference>
<protein>
    <submittedName>
        <fullName evidence="6">Response regulator transcription factor</fullName>
    </submittedName>
</protein>
<keyword evidence="2" id="KW-0238">DNA-binding</keyword>
<dbReference type="PROSITE" id="PS50110">
    <property type="entry name" value="RESPONSE_REGULATORY"/>
    <property type="match status" value="1"/>
</dbReference>
<dbReference type="Proteomes" id="UP001199469">
    <property type="component" value="Unassembled WGS sequence"/>
</dbReference>
<evidence type="ECO:0000313" key="7">
    <source>
        <dbReference type="Proteomes" id="UP001199469"/>
    </source>
</evidence>
<evidence type="ECO:0000313" key="6">
    <source>
        <dbReference type="EMBL" id="MCD2195925.1"/>
    </source>
</evidence>
<evidence type="ECO:0000256" key="3">
    <source>
        <dbReference type="PROSITE-ProRule" id="PRU00169"/>
    </source>
</evidence>
<dbReference type="InterPro" id="IPR011006">
    <property type="entry name" value="CheY-like_superfamily"/>
</dbReference>
<dbReference type="PROSITE" id="PS00622">
    <property type="entry name" value="HTH_LUXR_1"/>
    <property type="match status" value="1"/>
</dbReference>
<keyword evidence="1 3" id="KW-0597">Phosphoprotein</keyword>
<gene>
    <name evidence="6" type="ORF">LQ327_21375</name>
</gene>
<dbReference type="InterPro" id="IPR016032">
    <property type="entry name" value="Sig_transdc_resp-reg_C-effctor"/>
</dbReference>
<evidence type="ECO:0000256" key="2">
    <source>
        <dbReference type="ARBA" id="ARBA00023125"/>
    </source>
</evidence>
<dbReference type="Pfam" id="PF00196">
    <property type="entry name" value="GerE"/>
    <property type="match status" value="1"/>
</dbReference>
<organism evidence="6 7">
    <name type="scientific">Actinomycetospora endophytica</name>
    <dbReference type="NCBI Taxonomy" id="2291215"/>
    <lineage>
        <taxon>Bacteria</taxon>
        <taxon>Bacillati</taxon>
        <taxon>Actinomycetota</taxon>
        <taxon>Actinomycetes</taxon>
        <taxon>Pseudonocardiales</taxon>
        <taxon>Pseudonocardiaceae</taxon>
        <taxon>Actinomycetospora</taxon>
    </lineage>
</organism>
<dbReference type="Gene3D" id="1.10.10.10">
    <property type="entry name" value="Winged helix-like DNA-binding domain superfamily/Winged helix DNA-binding domain"/>
    <property type="match status" value="1"/>
</dbReference>
<evidence type="ECO:0000256" key="1">
    <source>
        <dbReference type="ARBA" id="ARBA00022553"/>
    </source>
</evidence>
<accession>A0ABS8PCC0</accession>
<dbReference type="InterPro" id="IPR036388">
    <property type="entry name" value="WH-like_DNA-bd_sf"/>
</dbReference>
<feature type="domain" description="HTH luxR-type" evidence="4">
    <location>
        <begin position="146"/>
        <end position="211"/>
    </location>
</feature>
<dbReference type="SMART" id="SM00448">
    <property type="entry name" value="REC"/>
    <property type="match status" value="1"/>
</dbReference>
<proteinExistence type="predicted"/>
<dbReference type="PANTHER" id="PTHR45566:SF1">
    <property type="entry name" value="HTH-TYPE TRANSCRIPTIONAL REGULATOR YHJB-RELATED"/>
    <property type="match status" value="1"/>
</dbReference>
<dbReference type="Pfam" id="PF00072">
    <property type="entry name" value="Response_reg"/>
    <property type="match status" value="1"/>
</dbReference>
<dbReference type="InterPro" id="IPR051015">
    <property type="entry name" value="EvgA-like"/>
</dbReference>
<name>A0ABS8PCC0_9PSEU</name>
<dbReference type="CDD" id="cd17535">
    <property type="entry name" value="REC_NarL-like"/>
    <property type="match status" value="1"/>
</dbReference>
<dbReference type="InterPro" id="IPR001789">
    <property type="entry name" value="Sig_transdc_resp-reg_receiver"/>
</dbReference>
<dbReference type="EMBL" id="JAJNDB010000005">
    <property type="protein sequence ID" value="MCD2195925.1"/>
    <property type="molecule type" value="Genomic_DNA"/>
</dbReference>
<dbReference type="PRINTS" id="PR00038">
    <property type="entry name" value="HTHLUXR"/>
</dbReference>
<dbReference type="InterPro" id="IPR058245">
    <property type="entry name" value="NreC/VraR/RcsB-like_REC"/>
</dbReference>